<proteinExistence type="inferred from homology"/>
<keyword evidence="13" id="KW-1185">Reference proteome</keyword>
<evidence type="ECO:0000256" key="5">
    <source>
        <dbReference type="ARBA" id="ARBA00022989"/>
    </source>
</evidence>
<dbReference type="InterPro" id="IPR027309">
    <property type="entry name" value="P2X_extracellular_dom_sf"/>
</dbReference>
<feature type="compositionally biased region" description="Low complexity" evidence="10">
    <location>
        <begin position="447"/>
        <end position="460"/>
    </location>
</feature>
<dbReference type="STRING" id="158441.A0A226D515"/>
<evidence type="ECO:0000256" key="7">
    <source>
        <dbReference type="ARBA" id="ARBA00023136"/>
    </source>
</evidence>
<keyword evidence="6" id="KW-0406">Ion transport</keyword>
<dbReference type="GO" id="GO:0070588">
    <property type="term" value="P:calcium ion transmembrane transport"/>
    <property type="evidence" value="ECO:0007669"/>
    <property type="project" value="TreeGrafter"/>
</dbReference>
<evidence type="ECO:0000256" key="11">
    <source>
        <dbReference type="SAM" id="Phobius"/>
    </source>
</evidence>
<evidence type="ECO:0000313" key="12">
    <source>
        <dbReference type="EMBL" id="OXA39336.1"/>
    </source>
</evidence>
<evidence type="ECO:0000256" key="6">
    <source>
        <dbReference type="ARBA" id="ARBA00023065"/>
    </source>
</evidence>
<dbReference type="GO" id="GO:0098794">
    <property type="term" value="C:postsynapse"/>
    <property type="evidence" value="ECO:0007669"/>
    <property type="project" value="GOC"/>
</dbReference>
<evidence type="ECO:0000256" key="9">
    <source>
        <dbReference type="ARBA" id="ARBA00023303"/>
    </source>
</evidence>
<sequence length="479" mass="52844">MPKQCDCPYPVKYRTEVSQEFKRPWTGHTLNGVHALLWVGLFVLVFYNMLVYHTYLENTSNILADIDSTVSGALYTSDPELPPLYKRFWDNPDLVVSSHESKDGESLIRTNLIITPNQTRGVCLEDINVPGASCESDGDCPPGKILGPDGHGSLTGKCVDTLCQINAWCPTPSYQLPLKNGTLFKDLGIYFKILVDKFAASKLVKVPMDDALARNLTLPLPNDVVNFTVTIKNTVRFPDFMGSGGFANNSALMEGETCLYHNETNKLCPNFRIGDIIEYAGGDFDKTAIHGGVLAINLNWDCDLTWGKGMEDCKLVYDFSLPSGENLIKLRTLGDKRGYEFSTSIYHEDDRRTHIHSYGLKIIVNVQGKARRLDWQNAIIQIGSGFGLVSLAGWIVTFVTWVCCWMSGGKFHAKNTLGQESAPSILSSSLGSVEDLSRSSSHVFQGTNSATSGATHASSSYEDHSTRAAETERLIQAKE</sequence>
<evidence type="ECO:0000256" key="3">
    <source>
        <dbReference type="ARBA" id="ARBA00022448"/>
    </source>
</evidence>
<comment type="caution">
    <text evidence="12">The sequence shown here is derived from an EMBL/GenBank/DDBJ whole genome shotgun (WGS) entry which is preliminary data.</text>
</comment>
<dbReference type="PANTHER" id="PTHR10125">
    <property type="entry name" value="P2X PURINOCEPTOR"/>
    <property type="match status" value="1"/>
</dbReference>
<evidence type="ECO:0000256" key="8">
    <source>
        <dbReference type="ARBA" id="ARBA00023286"/>
    </source>
</evidence>
<dbReference type="Gene3D" id="2.60.490.10">
    <property type="entry name" value="atp-gated p2x4 ion channel domain"/>
    <property type="match status" value="1"/>
</dbReference>
<keyword evidence="5 11" id="KW-1133">Transmembrane helix</keyword>
<evidence type="ECO:0000256" key="10">
    <source>
        <dbReference type="SAM" id="MobiDB-lite"/>
    </source>
</evidence>
<evidence type="ECO:0000313" key="13">
    <source>
        <dbReference type="Proteomes" id="UP000198287"/>
    </source>
</evidence>
<gene>
    <name evidence="12" type="ORF">Fcan01_25897</name>
</gene>
<name>A0A226D515_FOLCA</name>
<keyword evidence="3" id="KW-0813">Transport</keyword>
<dbReference type="GO" id="GO:0016020">
    <property type="term" value="C:membrane"/>
    <property type="evidence" value="ECO:0007669"/>
    <property type="project" value="TreeGrafter"/>
</dbReference>
<keyword evidence="8" id="KW-1071">Ligand-gated ion channel</keyword>
<evidence type="ECO:0000256" key="2">
    <source>
        <dbReference type="ARBA" id="ARBA00009848"/>
    </source>
</evidence>
<feature type="transmembrane region" description="Helical" evidence="11">
    <location>
        <begin position="378"/>
        <end position="402"/>
    </location>
</feature>
<keyword evidence="7 11" id="KW-0472">Membrane</keyword>
<dbReference type="GO" id="GO:0004931">
    <property type="term" value="F:extracellularly ATP-gated monoatomic cation channel activity"/>
    <property type="evidence" value="ECO:0007669"/>
    <property type="project" value="TreeGrafter"/>
</dbReference>
<dbReference type="OrthoDB" id="494673at2759"/>
<comment type="similarity">
    <text evidence="2">Belongs to the P2X receptor family.</text>
</comment>
<dbReference type="PANTHER" id="PTHR10125:SF31">
    <property type="entry name" value="P2X RECEPTOR E"/>
    <property type="match status" value="1"/>
</dbReference>
<dbReference type="EMBL" id="LNIX01000039">
    <property type="protein sequence ID" value="OXA39336.1"/>
    <property type="molecule type" value="Genomic_DNA"/>
</dbReference>
<feature type="compositionally biased region" description="Basic and acidic residues" evidence="10">
    <location>
        <begin position="461"/>
        <end position="479"/>
    </location>
</feature>
<feature type="region of interest" description="Disordered" evidence="10">
    <location>
        <begin position="441"/>
        <end position="479"/>
    </location>
</feature>
<dbReference type="Proteomes" id="UP000198287">
    <property type="component" value="Unassembled WGS sequence"/>
</dbReference>
<feature type="transmembrane region" description="Helical" evidence="11">
    <location>
        <begin position="32"/>
        <end position="52"/>
    </location>
</feature>
<protein>
    <submittedName>
        <fullName evidence="12">P2X purinoceptor 5</fullName>
    </submittedName>
</protein>
<comment type="subcellular location">
    <subcellularLocation>
        <location evidence="1">Endomembrane system</location>
    </subcellularLocation>
</comment>
<dbReference type="Pfam" id="PF00864">
    <property type="entry name" value="P2X_receptor"/>
    <property type="match status" value="2"/>
</dbReference>
<dbReference type="AlphaFoldDB" id="A0A226D515"/>
<reference evidence="12 13" key="1">
    <citation type="submission" date="2015-12" db="EMBL/GenBank/DDBJ databases">
        <title>The genome of Folsomia candida.</title>
        <authorList>
            <person name="Faddeeva A."/>
            <person name="Derks M.F."/>
            <person name="Anvar Y."/>
            <person name="Smit S."/>
            <person name="Van Straalen N."/>
            <person name="Roelofs D."/>
        </authorList>
    </citation>
    <scope>NUCLEOTIDE SEQUENCE [LARGE SCALE GENOMIC DNA]</scope>
    <source>
        <strain evidence="12 13">VU population</strain>
        <tissue evidence="12">Whole body</tissue>
    </source>
</reference>
<evidence type="ECO:0000256" key="1">
    <source>
        <dbReference type="ARBA" id="ARBA00004308"/>
    </source>
</evidence>
<evidence type="ECO:0000256" key="4">
    <source>
        <dbReference type="ARBA" id="ARBA00022692"/>
    </source>
</evidence>
<dbReference type="GO" id="GO:0012505">
    <property type="term" value="C:endomembrane system"/>
    <property type="evidence" value="ECO:0007669"/>
    <property type="project" value="UniProtKB-SubCell"/>
</dbReference>
<accession>A0A226D515</accession>
<keyword evidence="4 11" id="KW-0812">Transmembrane</keyword>
<keyword evidence="9" id="KW-0407">Ion channel</keyword>
<organism evidence="12 13">
    <name type="scientific">Folsomia candida</name>
    <name type="common">Springtail</name>
    <dbReference type="NCBI Taxonomy" id="158441"/>
    <lineage>
        <taxon>Eukaryota</taxon>
        <taxon>Metazoa</taxon>
        <taxon>Ecdysozoa</taxon>
        <taxon>Arthropoda</taxon>
        <taxon>Hexapoda</taxon>
        <taxon>Collembola</taxon>
        <taxon>Entomobryomorpha</taxon>
        <taxon>Isotomoidea</taxon>
        <taxon>Isotomidae</taxon>
        <taxon>Proisotominae</taxon>
        <taxon>Folsomia</taxon>
    </lineage>
</organism>
<dbReference type="InterPro" id="IPR059116">
    <property type="entry name" value="P2X_receptor"/>
</dbReference>